<name>A0A5C2SEU7_9APHY</name>
<feature type="region of interest" description="Disordered" evidence="1">
    <location>
        <begin position="853"/>
        <end position="879"/>
    </location>
</feature>
<dbReference type="GO" id="GO:0044389">
    <property type="term" value="F:ubiquitin-like protein ligase binding"/>
    <property type="evidence" value="ECO:0007669"/>
    <property type="project" value="TreeGrafter"/>
</dbReference>
<protein>
    <submittedName>
        <fullName evidence="2">Uncharacterized protein</fullName>
    </submittedName>
</protein>
<feature type="compositionally biased region" description="Basic and acidic residues" evidence="1">
    <location>
        <begin position="720"/>
        <end position="759"/>
    </location>
</feature>
<dbReference type="EMBL" id="ML122259">
    <property type="protein sequence ID" value="RPD62191.1"/>
    <property type="molecule type" value="Genomic_DNA"/>
</dbReference>
<dbReference type="InterPro" id="IPR050899">
    <property type="entry name" value="DDRGK_domain-containing"/>
</dbReference>
<feature type="compositionally biased region" description="Basic and acidic residues" evidence="1">
    <location>
        <begin position="766"/>
        <end position="812"/>
    </location>
</feature>
<reference evidence="2" key="1">
    <citation type="journal article" date="2018" name="Genome Biol. Evol.">
        <title>Genomics and development of Lentinus tigrinus, a white-rot wood-decaying mushroom with dimorphic fruiting bodies.</title>
        <authorList>
            <person name="Wu B."/>
            <person name="Xu Z."/>
            <person name="Knudson A."/>
            <person name="Carlson A."/>
            <person name="Chen N."/>
            <person name="Kovaka S."/>
            <person name="LaButti K."/>
            <person name="Lipzen A."/>
            <person name="Pennachio C."/>
            <person name="Riley R."/>
            <person name="Schakwitz W."/>
            <person name="Umezawa K."/>
            <person name="Ohm R.A."/>
            <person name="Grigoriev I.V."/>
            <person name="Nagy L.G."/>
            <person name="Gibbons J."/>
            <person name="Hibbett D."/>
        </authorList>
    </citation>
    <scope>NUCLEOTIDE SEQUENCE [LARGE SCALE GENOMIC DNA]</scope>
    <source>
        <strain evidence="2">ALCF2SS1-6</strain>
    </source>
</reference>
<dbReference type="PANTHER" id="PTHR48176">
    <property type="entry name" value="DDRGK DOMAIN-CONTAINING PROTEIN 1"/>
    <property type="match status" value="1"/>
</dbReference>
<accession>A0A5C2SEU7</accession>
<feature type="region of interest" description="Disordered" evidence="1">
    <location>
        <begin position="708"/>
        <end position="816"/>
    </location>
</feature>
<dbReference type="OrthoDB" id="10017054at2759"/>
<sequence length="923" mass="102354">MVSGGQPEEKIKFLEQLPSIEVFVGLDAVRASATEVPELPVRARLQAWLQEHDKIEKETEVFDSGSLRSSRNLPKEAAQFASRTSSLQHTKIALAGKALDKLIDNSRKPVPDELLDEQDKLENEGITEMEEIGNFVMQMVVQWKKTDEYYVKILKDKSDAQTLLEEIEVAKLGHPTPRQDASFMSRTGVLNKRLLLRGHPAYSPMFPKPEHHHFVQQLSSEMASALQQVRKVKQCAKKYHASLEAVKQVEAVCKSASELSSRFQSITDRLENGIAASNGDGTPPDLSTKMCLDSTAHSVFLSLFSSVIQELQKATDEAGPLLSSARAALLHLDFPEVDSQFTSDSIATIDALESTRAAAVQAKDSVASRITTLNKIRKVWSAVDGLFHETDDVRNEIIDAMSRQMWRQQVRHDAPPTPESPTTSLPAVSISPEEVLHRLALLRGRVAQDVSSPLSALNISLSPALRTYLINFSSSLEAFPEHHVRCCKVLGSGSTLSDHDDSCPGRGSVVPAWHRDLKVRYDQAAQVVFAGVVNEDAISEMEGTLSADLATSRSKIQAFLDELPRRIPLVDEVKLPSLPFEPAALDKGIRTDSNTYNMMLSGALKMLDSKADYFQLAKKAHAVNVALTSLTDRLTQATDAVASIQTGEERLSSERLEELSMSLEQVAETREASIQRAHSPVQKALHTLRAAPGTSEVGARDAVVSARQKAVENADTQGTRLREEQERLEAEAESLRAREAAASAEAERLEGLERARVEREEAEAEERERRERERAAAEERERLERLERERAEAEERERREKAEAEERARQEKEEAESSFTLVIFLPDLLLMADDSSKHGESTLKDALQRAVRDNDVHDEGKDEIAASTQGDERAKGGDWEEVKGIRDWIERVFRGCQTAQDVGSEGLAGHKSAKKSEKGDQGW</sequence>
<gene>
    <name evidence="2" type="ORF">L227DRAFT_609438</name>
</gene>
<feature type="compositionally biased region" description="Basic and acidic residues" evidence="1">
    <location>
        <begin position="914"/>
        <end position="923"/>
    </location>
</feature>
<evidence type="ECO:0000256" key="1">
    <source>
        <dbReference type="SAM" id="MobiDB-lite"/>
    </source>
</evidence>
<dbReference type="PANTHER" id="PTHR48176:SF1">
    <property type="entry name" value="DDRGK DOMAIN-CONTAINING PROTEIN 1"/>
    <property type="match status" value="1"/>
</dbReference>
<keyword evidence="3" id="KW-1185">Reference proteome</keyword>
<evidence type="ECO:0000313" key="2">
    <source>
        <dbReference type="EMBL" id="RPD62191.1"/>
    </source>
</evidence>
<dbReference type="AlphaFoldDB" id="A0A5C2SEU7"/>
<feature type="region of interest" description="Disordered" evidence="1">
    <location>
        <begin position="900"/>
        <end position="923"/>
    </location>
</feature>
<dbReference type="Proteomes" id="UP000313359">
    <property type="component" value="Unassembled WGS sequence"/>
</dbReference>
<dbReference type="STRING" id="1328759.A0A5C2SEU7"/>
<proteinExistence type="predicted"/>
<organism evidence="2 3">
    <name type="scientific">Lentinus tigrinus ALCF2SS1-6</name>
    <dbReference type="NCBI Taxonomy" id="1328759"/>
    <lineage>
        <taxon>Eukaryota</taxon>
        <taxon>Fungi</taxon>
        <taxon>Dikarya</taxon>
        <taxon>Basidiomycota</taxon>
        <taxon>Agaricomycotina</taxon>
        <taxon>Agaricomycetes</taxon>
        <taxon>Polyporales</taxon>
        <taxon>Polyporaceae</taxon>
        <taxon>Lentinus</taxon>
    </lineage>
</organism>
<evidence type="ECO:0000313" key="3">
    <source>
        <dbReference type="Proteomes" id="UP000313359"/>
    </source>
</evidence>